<dbReference type="Gene3D" id="2.40.290.30">
    <property type="entry name" value="Mediator complex subunit 25, ACID domain"/>
    <property type="match status" value="1"/>
</dbReference>
<comment type="subcellular location">
    <subcellularLocation>
        <location evidence="1">Nucleus</location>
    </subcellularLocation>
</comment>
<reference evidence="12 13" key="1">
    <citation type="submission" date="2020-11" db="EMBL/GenBank/DDBJ databases">
        <authorList>
            <person name="Wallbank WR R."/>
            <person name="Pardo Diaz C."/>
            <person name="Kozak K."/>
            <person name="Martin S."/>
            <person name="Jiggins C."/>
            <person name="Moest M."/>
            <person name="Warren A I."/>
            <person name="Generalovic N T."/>
            <person name="Byers J.R.P. K."/>
            <person name="Montejo-Kovacevich G."/>
            <person name="Yen C E."/>
        </authorList>
    </citation>
    <scope>NUCLEOTIDE SEQUENCE [LARGE SCALE GENOMIC DNA]</scope>
</reference>
<feature type="compositionally biased region" description="Low complexity" evidence="9">
    <location>
        <begin position="354"/>
        <end position="383"/>
    </location>
</feature>
<dbReference type="GO" id="GO:0016592">
    <property type="term" value="C:mediator complex"/>
    <property type="evidence" value="ECO:0007669"/>
    <property type="project" value="TreeGrafter"/>
</dbReference>
<sequence>MDIEIMADVIFVIEGTAINGAYINDLKTNYLIPALEYFSQGILDDREYFSDRNTTQYGIVLYKTAQAMPNNCSVTYGPFTSPQKVLTVIDKLDLTGGKSESNANLAEGLATALVCFDDLKERRFNDVNVQKHCILICNSSPYTMPVVECPQYEAKTVEQLAATFHEKKINFSIISPRKIPILFKLFITAGGDLPLTTKNYCKDVRHLVLLKGFNLKERPISPNSHPIPNNAASPLTTVQNNVETQGNLIMPPNAAMRKYFEIIRFIIQPQHQQHINPQFQTGPQNPIPNAYNANTAQGNRWLYPPQQRPFVQGAGPQQPQQNTLHCQNPNSALISQLSTPPNQPLGGQMLTPAQQQQQQVLRMQMMNQQQQQQQQLNQMQQQNSPSTHVPPQQQQQQPNQQQQQQSGPPDAGATRAREVIWSGLLEWLEKTKPESTKVARSVPCEVTANMKDGGPEIKAENWPDKLIMQLMPKQLIGNIGGQYLKDSKTVVFKPNSCDTLESLIKVMNTGVAGCVHFTTSTNNQPSCDIKVLILLYTAEKKTFLGFIPNNQQGFVDRLRKVIQQKQGMGQQTAGGNMQQQNIHVPNMANPHPQPQQVVPKPPQMVPNIQQMQEQQQQHFNAYGQMPMQMQDNMNAVQQNDYKMNMLQQQRIDAMMPQQGMVVNQVAVQGQRMVRPMMNNNNPGLRHLLQQQQTAPTNQFRPAMGAMQNPNMGGPHVPNRPNTFEDPNFEFM</sequence>
<dbReference type="InterPro" id="IPR038196">
    <property type="entry name" value="Med25_PTOV_sf"/>
</dbReference>
<organism evidence="12 13">
    <name type="scientific">Hermetia illucens</name>
    <name type="common">Black soldier fly</name>
    <dbReference type="NCBI Taxonomy" id="343691"/>
    <lineage>
        <taxon>Eukaryota</taxon>
        <taxon>Metazoa</taxon>
        <taxon>Ecdysozoa</taxon>
        <taxon>Arthropoda</taxon>
        <taxon>Hexapoda</taxon>
        <taxon>Insecta</taxon>
        <taxon>Pterygota</taxon>
        <taxon>Neoptera</taxon>
        <taxon>Endopterygota</taxon>
        <taxon>Diptera</taxon>
        <taxon>Brachycera</taxon>
        <taxon>Stratiomyomorpha</taxon>
        <taxon>Stratiomyidae</taxon>
        <taxon>Hermetiinae</taxon>
        <taxon>Hermetia</taxon>
    </lineage>
</organism>
<dbReference type="Proteomes" id="UP000594454">
    <property type="component" value="Chromosome 1"/>
</dbReference>
<accession>A0A7R8YM30</accession>
<dbReference type="GO" id="GO:0045944">
    <property type="term" value="P:positive regulation of transcription by RNA polymerase II"/>
    <property type="evidence" value="ECO:0007669"/>
    <property type="project" value="TreeGrafter"/>
</dbReference>
<evidence type="ECO:0000256" key="1">
    <source>
        <dbReference type="ARBA" id="ARBA00004123"/>
    </source>
</evidence>
<feature type="region of interest" description="Disordered" evidence="9">
    <location>
        <begin position="712"/>
        <end position="731"/>
    </location>
</feature>
<evidence type="ECO:0000259" key="10">
    <source>
        <dbReference type="Pfam" id="PF11232"/>
    </source>
</evidence>
<dbReference type="InterPro" id="IPR021394">
    <property type="entry name" value="Med25_PTOV"/>
</dbReference>
<comment type="similarity">
    <text evidence="2">Belongs to the Mediator complex subunit 25 family.</text>
</comment>
<keyword evidence="13" id="KW-1185">Reference proteome</keyword>
<feature type="compositionally biased region" description="Low complexity" evidence="9">
    <location>
        <begin position="390"/>
        <end position="405"/>
    </location>
</feature>
<evidence type="ECO:0000256" key="9">
    <source>
        <dbReference type="SAM" id="MobiDB-lite"/>
    </source>
</evidence>
<dbReference type="Pfam" id="PF11265">
    <property type="entry name" value="Med25_VWA"/>
    <property type="match status" value="1"/>
</dbReference>
<evidence type="ECO:0000256" key="4">
    <source>
        <dbReference type="ARBA" id="ARBA00023015"/>
    </source>
</evidence>
<gene>
    <name evidence="12" type="ORF">HERILL_LOCUS415</name>
</gene>
<evidence type="ECO:0000256" key="2">
    <source>
        <dbReference type="ARBA" id="ARBA00009102"/>
    </source>
</evidence>
<feature type="compositionally biased region" description="Polar residues" evidence="9">
    <location>
        <begin position="315"/>
        <end position="340"/>
    </location>
</feature>
<dbReference type="Pfam" id="PF11232">
    <property type="entry name" value="Med25"/>
    <property type="match status" value="1"/>
</dbReference>
<dbReference type="EMBL" id="LR899009">
    <property type="protein sequence ID" value="CAD7077037.1"/>
    <property type="molecule type" value="Genomic_DNA"/>
</dbReference>
<keyword evidence="5" id="KW-0010">Activator</keyword>
<evidence type="ECO:0000259" key="11">
    <source>
        <dbReference type="Pfam" id="PF11265"/>
    </source>
</evidence>
<keyword evidence="4" id="KW-0805">Transcription regulation</keyword>
<evidence type="ECO:0000313" key="13">
    <source>
        <dbReference type="Proteomes" id="UP000594454"/>
    </source>
</evidence>
<evidence type="ECO:0000313" key="12">
    <source>
        <dbReference type="EMBL" id="CAD7077037.1"/>
    </source>
</evidence>
<dbReference type="InterPro" id="IPR021419">
    <property type="entry name" value="Mediator_Med25_VWA"/>
</dbReference>
<protein>
    <recommendedName>
        <fullName evidence="3">Mediator of RNA polymerase II transcription subunit 25</fullName>
    </recommendedName>
    <alternativeName>
        <fullName evidence="8">Mediator complex subunit 25</fullName>
    </alternativeName>
</protein>
<feature type="domain" description="Mediator complex subunit Med25 PTOV" evidence="10">
    <location>
        <begin position="416"/>
        <end position="566"/>
    </location>
</feature>
<dbReference type="PANTHER" id="PTHR12433">
    <property type="entry name" value="MEDIATOR OF RNA POLYMERASE II TRANSCRIPTION SUBUNIT 25"/>
    <property type="match status" value="1"/>
</dbReference>
<evidence type="ECO:0000256" key="3">
    <source>
        <dbReference type="ARBA" id="ARBA00019694"/>
    </source>
</evidence>
<evidence type="ECO:0000256" key="5">
    <source>
        <dbReference type="ARBA" id="ARBA00023159"/>
    </source>
</evidence>
<dbReference type="PANTHER" id="PTHR12433:SF11">
    <property type="entry name" value="MEDIATOR OF RNA POLYMERASE II TRANSCRIPTION SUBUNIT 25"/>
    <property type="match status" value="1"/>
</dbReference>
<feature type="region of interest" description="Disordered" evidence="9">
    <location>
        <begin position="304"/>
        <end position="414"/>
    </location>
</feature>
<dbReference type="GO" id="GO:0005667">
    <property type="term" value="C:transcription regulator complex"/>
    <property type="evidence" value="ECO:0007669"/>
    <property type="project" value="TreeGrafter"/>
</dbReference>
<keyword evidence="6" id="KW-0804">Transcription</keyword>
<proteinExistence type="inferred from homology"/>
<evidence type="ECO:0000256" key="6">
    <source>
        <dbReference type="ARBA" id="ARBA00023163"/>
    </source>
</evidence>
<dbReference type="OrthoDB" id="7690434at2759"/>
<evidence type="ECO:0000256" key="8">
    <source>
        <dbReference type="ARBA" id="ARBA00031958"/>
    </source>
</evidence>
<feature type="domain" description="Mediator of RNA polymerase II transcription subunit 25 von Willebrand factor type A" evidence="11">
    <location>
        <begin position="6"/>
        <end position="213"/>
    </location>
</feature>
<keyword evidence="7" id="KW-0539">Nucleus</keyword>
<dbReference type="AlphaFoldDB" id="A0A7R8YM30"/>
<evidence type="ECO:0000256" key="7">
    <source>
        <dbReference type="ARBA" id="ARBA00023242"/>
    </source>
</evidence>
<name>A0A7R8YM30_HERIL</name>